<accession>A0A8X7PIC2</accession>
<sequence>MEILISIVIFILLFSTIKSGVLADGEDGVYEEVRVGLVADLGSIEGKILQTSLPLALSDIYHINNRYRTRVSVSTRDSQGDPLLALAAGTDLLETEKVEAIVGAQSLQEAKLLSAVSEKAKVPVISPLVPVSLSLKEYHHFIQLTHDSTSEAKGITKLIHDFDWKSIAFVYEDADNWREGLQILVDHFQDEGIHIHRIASFSNESSLGEEYMMNQLRKLKSSRTAVFVVHMSEVFVSSLFRCAEKLGMMEQGYAWILTARTMNHFHYTDGFAIRSMQGVIGFRSYIPLSEEVESFTSRLRKQMANDGTETKHSSNVIGAWAHDIASILATAVEKIRLRASENVSLNLLETIRQSRFKCLSHGDYIQISGHKFLSGTFEIVNSPVRKANMVGTGERRIGLWSCDHFYGRRNVTASSANELETIIWPGGSGRIPSHRLLAENTERKKLLRVLVTSNNRFPELVAVHYDPETGVNNASGFCIEFFSTCISPFNYELEFIPYNRSNYDSLAYELSTQRDKYDAAVGDITITSNRSLYVEFTLPYTDMGIGVIERMKKREMWTFFDPLEKSLWLASGAFFILTGIVVWLVERDVNHEFQGSWGHQLGIMLWFGFSTLVFAHREKLEKMSSRFLVIVWVFVVLILTASYSANLTSTKTVSRFQLDGLLTNYASLRSTTTRLITSEDYAQALLNGTISFVVDEIPYLSVFVGHYPGVFNMIDTASNSNGFGFMFQRGSGLAPNVSREIAKLRSSGVLKEIEKRWLRKLDSFTKSPNTDSSENEDASKRLTIQELGGLFIIAGVAHALVLALHLFQTRREILRVLSESRLFTKLQSFSNFLYK</sequence>
<keyword evidence="9 13" id="KW-0675">Receptor</keyword>
<feature type="signal peptide" evidence="15">
    <location>
        <begin position="1"/>
        <end position="23"/>
    </location>
</feature>
<keyword evidence="6 14" id="KW-1133">Transmembrane helix</keyword>
<feature type="transmembrane region" description="Helical" evidence="14">
    <location>
        <begin position="566"/>
        <end position="585"/>
    </location>
</feature>
<dbReference type="PIRSF" id="PIRSF037090">
    <property type="entry name" value="Iontro_Glu-like_rcpt_pln"/>
    <property type="match status" value="1"/>
</dbReference>
<dbReference type="SMART" id="SM00079">
    <property type="entry name" value="PBPe"/>
    <property type="match status" value="1"/>
</dbReference>
<evidence type="ECO:0000256" key="10">
    <source>
        <dbReference type="ARBA" id="ARBA00023180"/>
    </source>
</evidence>
<comment type="similarity">
    <text evidence="2 13">Belongs to the glutamate-gated ion channel (TC 1.A.10.1) family.</text>
</comment>
<dbReference type="OrthoDB" id="5984008at2759"/>
<keyword evidence="3 13" id="KW-0813">Transport</keyword>
<keyword evidence="10" id="KW-0325">Glycoprotein</keyword>
<evidence type="ECO:0000256" key="2">
    <source>
        <dbReference type="ARBA" id="ARBA00008685"/>
    </source>
</evidence>
<evidence type="ECO:0000256" key="3">
    <source>
        <dbReference type="ARBA" id="ARBA00022448"/>
    </source>
</evidence>
<dbReference type="InterPro" id="IPR015683">
    <property type="entry name" value="Ionotropic_Glu_rcpt"/>
</dbReference>
<feature type="transmembrane region" description="Helical" evidence="14">
    <location>
        <begin position="787"/>
        <end position="807"/>
    </location>
</feature>
<dbReference type="CDD" id="cd19990">
    <property type="entry name" value="PBP1_GABAb_receptor_plant"/>
    <property type="match status" value="1"/>
</dbReference>
<reference evidence="17 18" key="1">
    <citation type="submission" date="2020-02" db="EMBL/GenBank/DDBJ databases">
        <authorList>
            <person name="Ma Q."/>
            <person name="Huang Y."/>
            <person name="Song X."/>
            <person name="Pei D."/>
        </authorList>
    </citation>
    <scope>NUCLEOTIDE SEQUENCE [LARGE SCALE GENOMIC DNA]</scope>
    <source>
        <strain evidence="17">Sxm20200214</strain>
        <tissue evidence="17">Leaf</tissue>
    </source>
</reference>
<dbReference type="InterPro" id="IPR001828">
    <property type="entry name" value="ANF_lig-bd_rcpt"/>
</dbReference>
<keyword evidence="5 15" id="KW-0732">Signal</keyword>
<keyword evidence="7 13" id="KW-0406">Ion transport</keyword>
<dbReference type="GO" id="GO:0016020">
    <property type="term" value="C:membrane"/>
    <property type="evidence" value="ECO:0007669"/>
    <property type="project" value="UniProtKB-SubCell"/>
</dbReference>
<gene>
    <name evidence="17" type="ORF">Bca52824_081991</name>
</gene>
<comment type="caution">
    <text evidence="17">The sequence shown here is derived from an EMBL/GenBank/DDBJ whole genome shotgun (WGS) entry which is preliminary data.</text>
</comment>
<dbReference type="Gene3D" id="3.40.50.2300">
    <property type="match status" value="2"/>
</dbReference>
<dbReference type="GO" id="GO:0015276">
    <property type="term" value="F:ligand-gated monoatomic ion channel activity"/>
    <property type="evidence" value="ECO:0007669"/>
    <property type="project" value="InterPro"/>
</dbReference>
<feature type="domain" description="Ionotropic glutamate receptor C-terminal" evidence="16">
    <location>
        <begin position="448"/>
        <end position="760"/>
    </location>
</feature>
<dbReference type="InterPro" id="IPR017103">
    <property type="entry name" value="Iontropic_Glu_rcpt_pln"/>
</dbReference>
<keyword evidence="12 13" id="KW-0407">Ion channel</keyword>
<evidence type="ECO:0000313" key="17">
    <source>
        <dbReference type="EMBL" id="KAG2251855.1"/>
    </source>
</evidence>
<dbReference type="InterPro" id="IPR001320">
    <property type="entry name" value="Iontro_rcpt_C"/>
</dbReference>
<protein>
    <recommendedName>
        <fullName evidence="13">Glutamate receptor</fullName>
    </recommendedName>
</protein>
<dbReference type="PANTHER" id="PTHR18966">
    <property type="entry name" value="IONOTROPIC GLUTAMATE RECEPTOR"/>
    <property type="match status" value="1"/>
</dbReference>
<dbReference type="Gene3D" id="3.40.190.10">
    <property type="entry name" value="Periplasmic binding protein-like II"/>
    <property type="match status" value="1"/>
</dbReference>
<evidence type="ECO:0000256" key="9">
    <source>
        <dbReference type="ARBA" id="ARBA00023170"/>
    </source>
</evidence>
<keyword evidence="11 13" id="KW-1071">Ligand-gated ion channel</keyword>
<evidence type="ECO:0000256" key="11">
    <source>
        <dbReference type="ARBA" id="ARBA00023286"/>
    </source>
</evidence>
<organism evidence="17 18">
    <name type="scientific">Brassica carinata</name>
    <name type="common">Ethiopian mustard</name>
    <name type="synonym">Abyssinian cabbage</name>
    <dbReference type="NCBI Taxonomy" id="52824"/>
    <lineage>
        <taxon>Eukaryota</taxon>
        <taxon>Viridiplantae</taxon>
        <taxon>Streptophyta</taxon>
        <taxon>Embryophyta</taxon>
        <taxon>Tracheophyta</taxon>
        <taxon>Spermatophyta</taxon>
        <taxon>Magnoliopsida</taxon>
        <taxon>eudicotyledons</taxon>
        <taxon>Gunneridae</taxon>
        <taxon>Pentapetalae</taxon>
        <taxon>rosids</taxon>
        <taxon>malvids</taxon>
        <taxon>Brassicales</taxon>
        <taxon>Brassicaceae</taxon>
        <taxon>Brassiceae</taxon>
        <taxon>Brassica</taxon>
    </lineage>
</organism>
<dbReference type="EMBL" id="JAAMPC010000016">
    <property type="protein sequence ID" value="KAG2251855.1"/>
    <property type="molecule type" value="Genomic_DNA"/>
</dbReference>
<dbReference type="Gene3D" id="1.10.287.70">
    <property type="match status" value="1"/>
</dbReference>
<evidence type="ECO:0000256" key="1">
    <source>
        <dbReference type="ARBA" id="ARBA00004141"/>
    </source>
</evidence>
<evidence type="ECO:0000256" key="14">
    <source>
        <dbReference type="SAM" id="Phobius"/>
    </source>
</evidence>
<comment type="subcellular location">
    <subcellularLocation>
        <location evidence="1">Membrane</location>
        <topology evidence="1">Multi-pass membrane protein</topology>
    </subcellularLocation>
</comment>
<evidence type="ECO:0000259" key="16">
    <source>
        <dbReference type="SMART" id="SM00079"/>
    </source>
</evidence>
<dbReference type="InterPro" id="IPR044440">
    <property type="entry name" value="GABAb_receptor_plant_PBP1"/>
</dbReference>
<evidence type="ECO:0000256" key="12">
    <source>
        <dbReference type="ARBA" id="ARBA00023303"/>
    </source>
</evidence>
<evidence type="ECO:0000313" key="18">
    <source>
        <dbReference type="Proteomes" id="UP000886595"/>
    </source>
</evidence>
<keyword evidence="4 14" id="KW-0812">Transmembrane</keyword>
<dbReference type="Pfam" id="PF01094">
    <property type="entry name" value="ANF_receptor"/>
    <property type="match status" value="1"/>
</dbReference>
<name>A0A8X7PIC2_BRACI</name>
<dbReference type="InterPro" id="IPR028082">
    <property type="entry name" value="Peripla_BP_I"/>
</dbReference>
<keyword evidence="8 13" id="KW-0472">Membrane</keyword>
<dbReference type="Pfam" id="PF00060">
    <property type="entry name" value="Lig_chan"/>
    <property type="match status" value="1"/>
</dbReference>
<evidence type="ECO:0000256" key="6">
    <source>
        <dbReference type="ARBA" id="ARBA00022989"/>
    </source>
</evidence>
<keyword evidence="18" id="KW-1185">Reference proteome</keyword>
<proteinExistence type="inferred from homology"/>
<evidence type="ECO:0000256" key="13">
    <source>
        <dbReference type="PIRNR" id="PIRNR037090"/>
    </source>
</evidence>
<dbReference type="SUPFAM" id="SSF53850">
    <property type="entry name" value="Periplasmic binding protein-like II"/>
    <property type="match status" value="1"/>
</dbReference>
<feature type="chain" id="PRO_5036458627" description="Glutamate receptor" evidence="15">
    <location>
        <begin position="24"/>
        <end position="835"/>
    </location>
</feature>
<evidence type="ECO:0000256" key="4">
    <source>
        <dbReference type="ARBA" id="ARBA00022692"/>
    </source>
</evidence>
<feature type="transmembrane region" description="Helical" evidence="14">
    <location>
        <begin position="627"/>
        <end position="645"/>
    </location>
</feature>
<dbReference type="Proteomes" id="UP000886595">
    <property type="component" value="Unassembled WGS sequence"/>
</dbReference>
<comment type="function">
    <text evidence="13">Glutamate-gated receptor that probably acts as non-selective cation channel.</text>
</comment>
<dbReference type="AlphaFoldDB" id="A0A8X7PIC2"/>
<evidence type="ECO:0000256" key="5">
    <source>
        <dbReference type="ARBA" id="ARBA00022729"/>
    </source>
</evidence>
<evidence type="ECO:0000256" key="15">
    <source>
        <dbReference type="SAM" id="SignalP"/>
    </source>
</evidence>
<dbReference type="SUPFAM" id="SSF53822">
    <property type="entry name" value="Periplasmic binding protein-like I"/>
    <property type="match status" value="1"/>
</dbReference>
<evidence type="ECO:0000256" key="7">
    <source>
        <dbReference type="ARBA" id="ARBA00023065"/>
    </source>
</evidence>
<feature type="transmembrane region" description="Helical" evidence="14">
    <location>
        <begin position="597"/>
        <end position="615"/>
    </location>
</feature>
<evidence type="ECO:0000256" key="8">
    <source>
        <dbReference type="ARBA" id="ARBA00023136"/>
    </source>
</evidence>